<name>A0AAW5MY11_9BACT</name>
<dbReference type="PANTHER" id="PTHR44167:SF30">
    <property type="entry name" value="PHOSPHORYLASE KINASE"/>
    <property type="match status" value="1"/>
</dbReference>
<accession>A0AAW5MY11</accession>
<reference evidence="6 7" key="1">
    <citation type="submission" date="2022-08" db="EMBL/GenBank/DDBJ databases">
        <authorList>
            <person name="Zeman M."/>
            <person name="Kubasova T."/>
        </authorList>
    </citation>
    <scope>NUCLEOTIDE SEQUENCE [LARGE SCALE GENOMIC DNA]</scope>
    <source>
        <strain evidence="6 7">ET62</strain>
    </source>
</reference>
<organism evidence="6 7">
    <name type="scientific">Phocaeicola barnesiae</name>
    <dbReference type="NCBI Taxonomy" id="376804"/>
    <lineage>
        <taxon>Bacteria</taxon>
        <taxon>Pseudomonadati</taxon>
        <taxon>Bacteroidota</taxon>
        <taxon>Bacteroidia</taxon>
        <taxon>Bacteroidales</taxon>
        <taxon>Bacteroidaceae</taxon>
        <taxon>Phocaeicola</taxon>
    </lineage>
</organism>
<dbReference type="Gene3D" id="1.10.510.10">
    <property type="entry name" value="Transferase(Phosphotransferase) domain 1"/>
    <property type="match status" value="1"/>
</dbReference>
<keyword evidence="2 3" id="KW-0067">ATP-binding</keyword>
<keyword evidence="6" id="KW-0418">Kinase</keyword>
<dbReference type="Proteomes" id="UP001204579">
    <property type="component" value="Unassembled WGS sequence"/>
</dbReference>
<dbReference type="GO" id="GO:0005524">
    <property type="term" value="F:ATP binding"/>
    <property type="evidence" value="ECO:0007669"/>
    <property type="project" value="UniProtKB-UniRule"/>
</dbReference>
<evidence type="ECO:0000259" key="5">
    <source>
        <dbReference type="PROSITE" id="PS50011"/>
    </source>
</evidence>
<keyword evidence="6" id="KW-0723">Serine/threonine-protein kinase</keyword>
<evidence type="ECO:0000256" key="2">
    <source>
        <dbReference type="ARBA" id="ARBA00022840"/>
    </source>
</evidence>
<sequence length="325" mass="36412">MRPTTPPPCIVQKGNEIYLQIADEWYVYSLKEPPLGEGAMGTVYLGRSCRTGEKVAIKRVIDKYANVPGIRARAHLEASLLFRHQNLVEMIGICELNPHTGPIFIVSRLVQGITLDQHVEQHLRNRADAVKKICESVYPVFDALEYIHSKGIIHMDIKPSNIMIENGFNIRLMDLGIAYASDVANLTSSGLIGTPKYAAPEQYIEPGQHSLPIDRTTDIYELGVTLYELLTGFNPFESPTREETLRKQRTETLPSVQDVPEPVIDVLRKATAKSQADRFHTAREFKQALQQALQEPKNKSGGWKLPILIGVITGIILVIALMFFL</sequence>
<dbReference type="GO" id="GO:0004674">
    <property type="term" value="F:protein serine/threonine kinase activity"/>
    <property type="evidence" value="ECO:0007669"/>
    <property type="project" value="UniProtKB-KW"/>
</dbReference>
<dbReference type="PROSITE" id="PS00107">
    <property type="entry name" value="PROTEIN_KINASE_ATP"/>
    <property type="match status" value="1"/>
</dbReference>
<feature type="binding site" evidence="3">
    <location>
        <position position="58"/>
    </location>
    <ligand>
        <name>ATP</name>
        <dbReference type="ChEBI" id="CHEBI:30616"/>
    </ligand>
</feature>
<feature type="transmembrane region" description="Helical" evidence="4">
    <location>
        <begin position="305"/>
        <end position="324"/>
    </location>
</feature>
<dbReference type="InterPro" id="IPR017441">
    <property type="entry name" value="Protein_kinase_ATP_BS"/>
</dbReference>
<evidence type="ECO:0000313" key="6">
    <source>
        <dbReference type="EMBL" id="MCR8872952.1"/>
    </source>
</evidence>
<comment type="caution">
    <text evidence="6">The sequence shown here is derived from an EMBL/GenBank/DDBJ whole genome shotgun (WGS) entry which is preliminary data.</text>
</comment>
<keyword evidence="4" id="KW-0812">Transmembrane</keyword>
<gene>
    <name evidence="6" type="ORF">NW209_02760</name>
</gene>
<dbReference type="AlphaFoldDB" id="A0AAW5MY11"/>
<feature type="domain" description="Protein kinase" evidence="5">
    <location>
        <begin position="29"/>
        <end position="293"/>
    </location>
</feature>
<keyword evidence="4" id="KW-0472">Membrane</keyword>
<keyword evidence="1 3" id="KW-0547">Nucleotide-binding</keyword>
<keyword evidence="4" id="KW-1133">Transmembrane helix</keyword>
<dbReference type="PROSITE" id="PS00108">
    <property type="entry name" value="PROTEIN_KINASE_ST"/>
    <property type="match status" value="1"/>
</dbReference>
<keyword evidence="7" id="KW-1185">Reference proteome</keyword>
<evidence type="ECO:0000313" key="7">
    <source>
        <dbReference type="Proteomes" id="UP001204579"/>
    </source>
</evidence>
<dbReference type="CDD" id="cd14014">
    <property type="entry name" value="STKc_PknB_like"/>
    <property type="match status" value="1"/>
</dbReference>
<dbReference type="InterPro" id="IPR008271">
    <property type="entry name" value="Ser/Thr_kinase_AS"/>
</dbReference>
<dbReference type="EMBL" id="JANRHJ010000002">
    <property type="protein sequence ID" value="MCR8872952.1"/>
    <property type="molecule type" value="Genomic_DNA"/>
</dbReference>
<evidence type="ECO:0000256" key="3">
    <source>
        <dbReference type="PROSITE-ProRule" id="PRU10141"/>
    </source>
</evidence>
<dbReference type="RefSeq" id="WP_258335352.1">
    <property type="nucleotide sequence ID" value="NZ_JANRHJ010000002.1"/>
</dbReference>
<keyword evidence="6" id="KW-0808">Transferase</keyword>
<evidence type="ECO:0000256" key="4">
    <source>
        <dbReference type="SAM" id="Phobius"/>
    </source>
</evidence>
<dbReference type="PANTHER" id="PTHR44167">
    <property type="entry name" value="OVARIAN-SPECIFIC SERINE/THREONINE-PROTEIN KINASE LOK-RELATED"/>
    <property type="match status" value="1"/>
</dbReference>
<dbReference type="InterPro" id="IPR000719">
    <property type="entry name" value="Prot_kinase_dom"/>
</dbReference>
<evidence type="ECO:0000256" key="1">
    <source>
        <dbReference type="ARBA" id="ARBA00022741"/>
    </source>
</evidence>
<dbReference type="InterPro" id="IPR011009">
    <property type="entry name" value="Kinase-like_dom_sf"/>
</dbReference>
<dbReference type="SMART" id="SM00220">
    <property type="entry name" value="S_TKc"/>
    <property type="match status" value="1"/>
</dbReference>
<protein>
    <submittedName>
        <fullName evidence="6">Serine/threonine protein kinase</fullName>
    </submittedName>
</protein>
<dbReference type="PROSITE" id="PS50011">
    <property type="entry name" value="PROTEIN_KINASE_DOM"/>
    <property type="match status" value="1"/>
</dbReference>
<dbReference type="Pfam" id="PF00069">
    <property type="entry name" value="Pkinase"/>
    <property type="match status" value="1"/>
</dbReference>
<proteinExistence type="predicted"/>
<dbReference type="SUPFAM" id="SSF56112">
    <property type="entry name" value="Protein kinase-like (PK-like)"/>
    <property type="match status" value="1"/>
</dbReference>